<reference evidence="1 2" key="1">
    <citation type="journal article" date="2019" name="Sci. Rep.">
        <title>Orb-weaving spider Araneus ventricosus genome elucidates the spidroin gene catalogue.</title>
        <authorList>
            <person name="Kono N."/>
            <person name="Nakamura H."/>
            <person name="Ohtoshi R."/>
            <person name="Moran D.A.P."/>
            <person name="Shinohara A."/>
            <person name="Yoshida Y."/>
            <person name="Fujiwara M."/>
            <person name="Mori M."/>
            <person name="Tomita M."/>
            <person name="Arakawa K."/>
        </authorList>
    </citation>
    <scope>NUCLEOTIDE SEQUENCE [LARGE SCALE GENOMIC DNA]</scope>
</reference>
<dbReference type="PANTHER" id="PTHR46060:SF1">
    <property type="entry name" value="MARINER MOS1 TRANSPOSASE-LIKE PROTEIN"/>
    <property type="match status" value="1"/>
</dbReference>
<dbReference type="InterPro" id="IPR036397">
    <property type="entry name" value="RNaseH_sf"/>
</dbReference>
<evidence type="ECO:0008006" key="3">
    <source>
        <dbReference type="Google" id="ProtNLM"/>
    </source>
</evidence>
<dbReference type="Gene3D" id="3.30.420.10">
    <property type="entry name" value="Ribonuclease H-like superfamily/Ribonuclease H"/>
    <property type="match status" value="1"/>
</dbReference>
<dbReference type="InterPro" id="IPR052709">
    <property type="entry name" value="Transposase-MT_Hybrid"/>
</dbReference>
<dbReference type="GO" id="GO:0003676">
    <property type="term" value="F:nucleic acid binding"/>
    <property type="evidence" value="ECO:0007669"/>
    <property type="project" value="InterPro"/>
</dbReference>
<accession>A0A4Y2LTB7</accession>
<keyword evidence="2" id="KW-1185">Reference proteome</keyword>
<dbReference type="PANTHER" id="PTHR46060">
    <property type="entry name" value="MARINER MOS1 TRANSPOSASE-LIKE PROTEIN"/>
    <property type="match status" value="1"/>
</dbReference>
<proteinExistence type="predicted"/>
<dbReference type="OrthoDB" id="6434393at2759"/>
<evidence type="ECO:0000313" key="1">
    <source>
        <dbReference type="EMBL" id="GBN18061.1"/>
    </source>
</evidence>
<protein>
    <recommendedName>
        <fullName evidence="3">Tc1-like transposase DDE domain-containing protein</fullName>
    </recommendedName>
</protein>
<sequence length="145" mass="16720">MILIVFFDSKGLIHHEFVSTGTTVSVESYEGVLKWLLQRIRRFHPQLYQGGQWKLLRDNARPHTVIRVRHVLAARKVTVLEPSISPDMAPADFFLFSCLKVVLKAYAFPTLRRSNNVLQLCFEPYRKKRFLAVSSSCKTNVKSVL</sequence>
<organism evidence="1 2">
    <name type="scientific">Araneus ventricosus</name>
    <name type="common">Orbweaver spider</name>
    <name type="synonym">Epeira ventricosa</name>
    <dbReference type="NCBI Taxonomy" id="182803"/>
    <lineage>
        <taxon>Eukaryota</taxon>
        <taxon>Metazoa</taxon>
        <taxon>Ecdysozoa</taxon>
        <taxon>Arthropoda</taxon>
        <taxon>Chelicerata</taxon>
        <taxon>Arachnida</taxon>
        <taxon>Araneae</taxon>
        <taxon>Araneomorphae</taxon>
        <taxon>Entelegynae</taxon>
        <taxon>Araneoidea</taxon>
        <taxon>Araneidae</taxon>
        <taxon>Araneus</taxon>
    </lineage>
</organism>
<name>A0A4Y2LTB7_ARAVE</name>
<comment type="caution">
    <text evidence="1">The sequence shown here is derived from an EMBL/GenBank/DDBJ whole genome shotgun (WGS) entry which is preliminary data.</text>
</comment>
<dbReference type="EMBL" id="BGPR01006333">
    <property type="protein sequence ID" value="GBN18061.1"/>
    <property type="molecule type" value="Genomic_DNA"/>
</dbReference>
<gene>
    <name evidence="1" type="ORF">AVEN_231875_1</name>
</gene>
<dbReference type="Proteomes" id="UP000499080">
    <property type="component" value="Unassembled WGS sequence"/>
</dbReference>
<evidence type="ECO:0000313" key="2">
    <source>
        <dbReference type="Proteomes" id="UP000499080"/>
    </source>
</evidence>
<dbReference type="AlphaFoldDB" id="A0A4Y2LTB7"/>